<evidence type="ECO:0000313" key="4">
    <source>
        <dbReference type="Proteomes" id="UP000198372"/>
    </source>
</evidence>
<evidence type="ECO:0000256" key="1">
    <source>
        <dbReference type="SAM" id="MobiDB-lite"/>
    </source>
</evidence>
<evidence type="ECO:0000313" key="3">
    <source>
        <dbReference type="EMBL" id="SCV67254.1"/>
    </source>
</evidence>
<name>A0A238F5Y2_9BASI</name>
<dbReference type="InterPro" id="IPR053013">
    <property type="entry name" value="LAT"/>
</dbReference>
<dbReference type="OrthoDB" id="2020070at2759"/>
<feature type="domain" description="LYC1 C-terminal" evidence="2">
    <location>
        <begin position="198"/>
        <end position="392"/>
    </location>
</feature>
<gene>
    <name evidence="3" type="ORF">BQ2448_5900</name>
</gene>
<dbReference type="Pfam" id="PF22998">
    <property type="entry name" value="GNAT_LYC1-like"/>
    <property type="match status" value="1"/>
</dbReference>
<proteinExistence type="predicted"/>
<reference evidence="4" key="1">
    <citation type="submission" date="2016-09" db="EMBL/GenBank/DDBJ databases">
        <authorList>
            <person name="Jeantristanb JTB J.-T."/>
            <person name="Ricardo R."/>
        </authorList>
    </citation>
    <scope>NUCLEOTIDE SEQUENCE [LARGE SCALE GENOMIC DNA]</scope>
</reference>
<dbReference type="InterPro" id="IPR016181">
    <property type="entry name" value="Acyl_CoA_acyltransferase"/>
</dbReference>
<dbReference type="InterPro" id="IPR055100">
    <property type="entry name" value="GNAT_LYC1-like"/>
</dbReference>
<organism evidence="3 4">
    <name type="scientific">Microbotryum intermedium</name>
    <dbReference type="NCBI Taxonomy" id="269621"/>
    <lineage>
        <taxon>Eukaryota</taxon>
        <taxon>Fungi</taxon>
        <taxon>Dikarya</taxon>
        <taxon>Basidiomycota</taxon>
        <taxon>Pucciniomycotina</taxon>
        <taxon>Microbotryomycetes</taxon>
        <taxon>Microbotryales</taxon>
        <taxon>Microbotryaceae</taxon>
        <taxon>Microbotryum</taxon>
    </lineage>
</organism>
<dbReference type="EMBL" id="FMSP01000001">
    <property type="protein sequence ID" value="SCV67254.1"/>
    <property type="molecule type" value="Genomic_DNA"/>
</dbReference>
<evidence type="ECO:0000259" key="2">
    <source>
        <dbReference type="Pfam" id="PF22998"/>
    </source>
</evidence>
<keyword evidence="4" id="KW-1185">Reference proteome</keyword>
<dbReference type="PANTHER" id="PTHR34815:SF2">
    <property type="entry name" value="N-ACETYLTRANSFERASE DOMAIN-CONTAINING PROTEIN"/>
    <property type="match status" value="1"/>
</dbReference>
<dbReference type="STRING" id="269621.A0A238F5Y2"/>
<dbReference type="AlphaFoldDB" id="A0A238F5Y2"/>
<sequence>MTASSSEENILKRATRAQYLQSLENQPVEWGAGLTLEQFVQRETRLGETQQGKCLQCWVLVPSSDPDTPDFYCSVETFRRPLLLLTKPGTPVRRGITYSIASVFTPPHHRRKGHARMMMALLHDQLRRKDGYGSNAPLSLQETLSGPSGTSTHLFNDAETSFLYSDVGEFYAKCGNPGWHIQGRTTVEYQIASIPPTPREPESSTRSGSSPQPISRAQFETLAKAHSTFLQIELARQAEPSVIVEPTGSTYEWMTTRSTAGFQLGGVECASDPWGFEMGSSDDPESWSFIVFAFDAAPKKRIVNLLRVRCARKEDYPRLLSKVVEHVRASWGEQGKIIGWNVDESWITEAEKKRLKGATFERDEHLAAMAVYAKGFENQSIRWLKNEQYSWC</sequence>
<dbReference type="SUPFAM" id="SSF55729">
    <property type="entry name" value="Acyl-CoA N-acyltransferases (Nat)"/>
    <property type="match status" value="1"/>
</dbReference>
<protein>
    <submittedName>
        <fullName evidence="3">BQ2448_5900 protein</fullName>
    </submittedName>
</protein>
<dbReference type="Gene3D" id="3.40.630.30">
    <property type="match status" value="1"/>
</dbReference>
<feature type="compositionally biased region" description="Polar residues" evidence="1">
    <location>
        <begin position="204"/>
        <end position="213"/>
    </location>
</feature>
<accession>A0A238F5Y2</accession>
<dbReference type="Proteomes" id="UP000198372">
    <property type="component" value="Unassembled WGS sequence"/>
</dbReference>
<dbReference type="PANTHER" id="PTHR34815">
    <property type="entry name" value="LYSINE ACETYLTRANSFERASE"/>
    <property type="match status" value="1"/>
</dbReference>
<feature type="region of interest" description="Disordered" evidence="1">
    <location>
        <begin position="194"/>
        <end position="213"/>
    </location>
</feature>